<name>A0A0C2J020_9PEZI</name>
<dbReference type="RefSeq" id="XP_040618557.1">
    <property type="nucleotide sequence ID" value="XM_040759151.1"/>
</dbReference>
<evidence type="ECO:0000256" key="1">
    <source>
        <dbReference type="SAM" id="MobiDB-lite"/>
    </source>
</evidence>
<keyword evidence="3" id="KW-1185">Reference proteome</keyword>
<proteinExistence type="predicted"/>
<feature type="compositionally biased region" description="Basic and acidic residues" evidence="1">
    <location>
        <begin position="259"/>
        <end position="271"/>
    </location>
</feature>
<comment type="caution">
    <text evidence="2">The sequence shown here is derived from an EMBL/GenBank/DDBJ whole genome shotgun (WGS) entry which is preliminary data.</text>
</comment>
<accession>A0A0C2J020</accession>
<feature type="region of interest" description="Disordered" evidence="1">
    <location>
        <begin position="243"/>
        <end position="271"/>
    </location>
</feature>
<gene>
    <name evidence="2" type="ORF">SPBR_00832</name>
</gene>
<dbReference type="GeneID" id="63674072"/>
<dbReference type="Proteomes" id="UP000031575">
    <property type="component" value="Unassembled WGS sequence"/>
</dbReference>
<dbReference type="EMBL" id="AWTV01000008">
    <property type="protein sequence ID" value="KIH90547.1"/>
    <property type="molecule type" value="Genomic_DNA"/>
</dbReference>
<dbReference type="AlphaFoldDB" id="A0A0C2J020"/>
<sequence>MDPNTPARFRKVDFHVPRLRKCPFDLDTVDWRGATLLGAGMDGCVWRVRFGDHGPYYALKLFWDADPAVLYQCYFAAQRECQNAALLQAIRASVDQEAAAQEVLDAGGTLPDDDGPGAAPTLVFPDPQDEYEAASNLYSFSVEIRRDRHKFAHLDAPETMRLRDVPMPRFVQCYGWLRVNAEDLIARMPRHCQPDPVHVKRKEFRYFQKGPTEFIAIVYEYIHKEGGDGTEGDKDTIKTTTVGREQRAVRPSTVRQRPPVKEEPKKELPYDDERDRVASVEKFLHLAGFQFCPQPLRRNWVNGVLVDHSDIIGPRFFGWHKRYYRLRSTAVLLSE</sequence>
<evidence type="ECO:0000313" key="3">
    <source>
        <dbReference type="Proteomes" id="UP000031575"/>
    </source>
</evidence>
<organism evidence="2 3">
    <name type="scientific">Sporothrix brasiliensis 5110</name>
    <dbReference type="NCBI Taxonomy" id="1398154"/>
    <lineage>
        <taxon>Eukaryota</taxon>
        <taxon>Fungi</taxon>
        <taxon>Dikarya</taxon>
        <taxon>Ascomycota</taxon>
        <taxon>Pezizomycotina</taxon>
        <taxon>Sordariomycetes</taxon>
        <taxon>Sordariomycetidae</taxon>
        <taxon>Ophiostomatales</taxon>
        <taxon>Ophiostomataceae</taxon>
        <taxon>Sporothrix</taxon>
    </lineage>
</organism>
<dbReference type="OrthoDB" id="4633509at2759"/>
<reference evidence="2 3" key="1">
    <citation type="journal article" date="2014" name="BMC Genomics">
        <title>Comparative genomics of the major fungal agents of human and animal Sporotrichosis: Sporothrix schenckii and Sporothrix brasiliensis.</title>
        <authorList>
            <person name="Teixeira M.M."/>
            <person name="de Almeida L.G."/>
            <person name="Kubitschek-Barreira P."/>
            <person name="Alves F.L."/>
            <person name="Kioshima E.S."/>
            <person name="Abadio A.K."/>
            <person name="Fernandes L."/>
            <person name="Derengowski L.S."/>
            <person name="Ferreira K.S."/>
            <person name="Souza R.C."/>
            <person name="Ruiz J.C."/>
            <person name="de Andrade N.C."/>
            <person name="Paes H.C."/>
            <person name="Nicola A.M."/>
            <person name="Albuquerque P."/>
            <person name="Gerber A.L."/>
            <person name="Martins V.P."/>
            <person name="Peconick L.D."/>
            <person name="Neto A.V."/>
            <person name="Chaucanez C.B."/>
            <person name="Silva P.A."/>
            <person name="Cunha O.L."/>
            <person name="de Oliveira F.F."/>
            <person name="dos Santos T.C."/>
            <person name="Barros A.L."/>
            <person name="Soares M.A."/>
            <person name="de Oliveira L.M."/>
            <person name="Marini M.M."/>
            <person name="Villalobos-Duno H."/>
            <person name="Cunha M.M."/>
            <person name="de Hoog S."/>
            <person name="da Silveira J.F."/>
            <person name="Henrissat B."/>
            <person name="Nino-Vega G.A."/>
            <person name="Cisalpino P.S."/>
            <person name="Mora-Montes H.M."/>
            <person name="Almeida S.R."/>
            <person name="Stajich J.E."/>
            <person name="Lopes-Bezerra L.M."/>
            <person name="Vasconcelos A.T."/>
            <person name="Felipe M.S."/>
        </authorList>
    </citation>
    <scope>NUCLEOTIDE SEQUENCE [LARGE SCALE GENOMIC DNA]</scope>
    <source>
        <strain evidence="2 3">5110</strain>
    </source>
</reference>
<protein>
    <submittedName>
        <fullName evidence="2">Uncharacterized protein</fullName>
    </submittedName>
</protein>
<evidence type="ECO:0000313" key="2">
    <source>
        <dbReference type="EMBL" id="KIH90547.1"/>
    </source>
</evidence>
<dbReference type="VEuPathDB" id="FungiDB:SPBR_00832"/>
<dbReference type="HOGENOM" id="CLU_052224_0_0_1"/>